<dbReference type="PANTHER" id="PTHR12693:SF3">
    <property type="entry name" value="MENIN"/>
    <property type="match status" value="1"/>
</dbReference>
<keyword evidence="7" id="KW-0238">DNA-binding</keyword>
<accession>A0AAD9ILJ4</accession>
<keyword evidence="3" id="KW-0678">Repressor</keyword>
<evidence type="ECO:0000256" key="5">
    <source>
        <dbReference type="ARBA" id="ARBA00022853"/>
    </source>
</evidence>
<dbReference type="InterPro" id="IPR007747">
    <property type="entry name" value="Menin"/>
</dbReference>
<organism evidence="11 12">
    <name type="scientific">Prototheca wickerhamii</name>
    <dbReference type="NCBI Taxonomy" id="3111"/>
    <lineage>
        <taxon>Eukaryota</taxon>
        <taxon>Viridiplantae</taxon>
        <taxon>Chlorophyta</taxon>
        <taxon>core chlorophytes</taxon>
        <taxon>Trebouxiophyceae</taxon>
        <taxon>Chlorellales</taxon>
        <taxon>Chlorellaceae</taxon>
        <taxon>Prototheca</taxon>
    </lineage>
</organism>
<keyword evidence="6" id="KW-0805">Transcription regulation</keyword>
<dbReference type="GO" id="GO:0000785">
    <property type="term" value="C:chromatin"/>
    <property type="evidence" value="ECO:0007669"/>
    <property type="project" value="TreeGrafter"/>
</dbReference>
<dbReference type="GO" id="GO:0000976">
    <property type="term" value="F:transcription cis-regulatory region binding"/>
    <property type="evidence" value="ECO:0007669"/>
    <property type="project" value="TreeGrafter"/>
</dbReference>
<feature type="region of interest" description="Disordered" evidence="10">
    <location>
        <begin position="1"/>
        <end position="21"/>
    </location>
</feature>
<keyword evidence="4" id="KW-0597">Phosphoprotein</keyword>
<protein>
    <recommendedName>
        <fullName evidence="2">Menin</fullName>
    </recommendedName>
</protein>
<reference evidence="11" key="1">
    <citation type="submission" date="2021-01" db="EMBL/GenBank/DDBJ databases">
        <authorList>
            <person name="Eckstrom K.M.E."/>
        </authorList>
    </citation>
    <scope>NUCLEOTIDE SEQUENCE</scope>
    <source>
        <strain evidence="11">UVCC 0001</strain>
    </source>
</reference>
<dbReference type="PANTHER" id="PTHR12693">
    <property type="entry name" value="MENIN"/>
    <property type="match status" value="1"/>
</dbReference>
<comment type="subcellular location">
    <subcellularLocation>
        <location evidence="1">Nucleus</location>
    </subcellularLocation>
</comment>
<feature type="region of interest" description="Disordered" evidence="10">
    <location>
        <begin position="497"/>
        <end position="516"/>
    </location>
</feature>
<dbReference type="AlphaFoldDB" id="A0AAD9ILJ4"/>
<sequence>MGDRAEDSCGPAAPPDCTPRESSVEAVQAVVSHVLDHELHQGWPNLARLSLILGVVEAAWTAEDGKGTYAELGPSAVCTALDQGLAQFEDWVTGTAAPLVCDLDTRAKVRAIAGAVWSRLQAKSFTKEVLHAQHLSSFVATLAPTGALGGVKRQLDCAGIVTTVLCTCRFLSRAFPEQHEDLAGIRMQVSEDHCWLSLDGFGSREASCEVTTVSAAQRAQRVEPDAWAGWLYSGGQGAVLTTQQTLAAMLVSSENERLLRSRLAGHDSDAFWNDEVAATIGAGPLENWRNVGRDLFEDAVLGITERPRGAGPNQTEETAARDASAEDTQAEIGTSEPAAPAPLQPKQLPALWYPASTYASVLFGQAEWMADNLTPLQQEALGHRAAELFSAGLRQLNTCQRVLGRYRFAPHESVATLFRFMDAVCVYFGSRSKPATWLGPCVALVLDWSGPGSRAQAVAALRGEPYRSRGFEATLALWPDAVNGRLLKSLLEAPEASAAGGEDGGRRKRTRTGGRL</sequence>
<name>A0AAD9ILJ4_PROWI</name>
<feature type="compositionally biased region" description="Basic residues" evidence="10">
    <location>
        <begin position="506"/>
        <end position="516"/>
    </location>
</feature>
<dbReference type="Proteomes" id="UP001255856">
    <property type="component" value="Unassembled WGS sequence"/>
</dbReference>
<dbReference type="GO" id="GO:0035097">
    <property type="term" value="C:histone methyltransferase complex"/>
    <property type="evidence" value="ECO:0007669"/>
    <property type="project" value="TreeGrafter"/>
</dbReference>
<evidence type="ECO:0000256" key="6">
    <source>
        <dbReference type="ARBA" id="ARBA00023015"/>
    </source>
</evidence>
<evidence type="ECO:0000313" key="12">
    <source>
        <dbReference type="Proteomes" id="UP001255856"/>
    </source>
</evidence>
<dbReference type="GO" id="GO:0045786">
    <property type="term" value="P:negative regulation of cell cycle"/>
    <property type="evidence" value="ECO:0007669"/>
    <property type="project" value="TreeGrafter"/>
</dbReference>
<keyword evidence="12" id="KW-1185">Reference proteome</keyword>
<evidence type="ECO:0000256" key="2">
    <source>
        <dbReference type="ARBA" id="ARBA00021162"/>
    </source>
</evidence>
<evidence type="ECO:0000256" key="3">
    <source>
        <dbReference type="ARBA" id="ARBA00022491"/>
    </source>
</evidence>
<proteinExistence type="predicted"/>
<dbReference type="GO" id="GO:0006325">
    <property type="term" value="P:chromatin organization"/>
    <property type="evidence" value="ECO:0007669"/>
    <property type="project" value="UniProtKB-KW"/>
</dbReference>
<evidence type="ECO:0000256" key="4">
    <source>
        <dbReference type="ARBA" id="ARBA00022553"/>
    </source>
</evidence>
<keyword evidence="5" id="KW-0156">Chromatin regulator</keyword>
<dbReference type="GO" id="GO:0006357">
    <property type="term" value="P:regulation of transcription by RNA polymerase II"/>
    <property type="evidence" value="ECO:0007669"/>
    <property type="project" value="TreeGrafter"/>
</dbReference>
<dbReference type="EMBL" id="JASFZW010000002">
    <property type="protein sequence ID" value="KAK2079871.1"/>
    <property type="molecule type" value="Genomic_DNA"/>
</dbReference>
<evidence type="ECO:0000256" key="1">
    <source>
        <dbReference type="ARBA" id="ARBA00004123"/>
    </source>
</evidence>
<feature type="region of interest" description="Disordered" evidence="10">
    <location>
        <begin position="305"/>
        <end position="343"/>
    </location>
</feature>
<keyword evidence="8" id="KW-0804">Transcription</keyword>
<comment type="caution">
    <text evidence="11">The sequence shown here is derived from an EMBL/GenBank/DDBJ whole genome shotgun (WGS) entry which is preliminary data.</text>
</comment>
<evidence type="ECO:0000313" key="11">
    <source>
        <dbReference type="EMBL" id="KAK2079871.1"/>
    </source>
</evidence>
<evidence type="ECO:0000256" key="10">
    <source>
        <dbReference type="SAM" id="MobiDB-lite"/>
    </source>
</evidence>
<dbReference type="GO" id="GO:0000403">
    <property type="term" value="F:Y-form DNA binding"/>
    <property type="evidence" value="ECO:0007669"/>
    <property type="project" value="TreeGrafter"/>
</dbReference>
<keyword evidence="9" id="KW-0539">Nucleus</keyword>
<gene>
    <name evidence="11" type="ORF">QBZ16_002266</name>
</gene>
<evidence type="ECO:0000256" key="9">
    <source>
        <dbReference type="ARBA" id="ARBA00023242"/>
    </source>
</evidence>
<evidence type="ECO:0000256" key="7">
    <source>
        <dbReference type="ARBA" id="ARBA00023125"/>
    </source>
</evidence>
<dbReference type="GO" id="GO:0008285">
    <property type="term" value="P:negative regulation of cell population proliferation"/>
    <property type="evidence" value="ECO:0007669"/>
    <property type="project" value="TreeGrafter"/>
</dbReference>
<evidence type="ECO:0000256" key="8">
    <source>
        <dbReference type="ARBA" id="ARBA00023163"/>
    </source>
</evidence>
<dbReference type="GO" id="GO:0003682">
    <property type="term" value="F:chromatin binding"/>
    <property type="evidence" value="ECO:0007669"/>
    <property type="project" value="TreeGrafter"/>
</dbReference>